<accession>A0A177ANM2</accession>
<proteinExistence type="predicted"/>
<organism evidence="1 2">
    <name type="scientific">Intoshia linei</name>
    <dbReference type="NCBI Taxonomy" id="1819745"/>
    <lineage>
        <taxon>Eukaryota</taxon>
        <taxon>Metazoa</taxon>
        <taxon>Spiralia</taxon>
        <taxon>Lophotrochozoa</taxon>
        <taxon>Mesozoa</taxon>
        <taxon>Orthonectida</taxon>
        <taxon>Rhopaluridae</taxon>
        <taxon>Intoshia</taxon>
    </lineage>
</organism>
<evidence type="ECO:0000313" key="2">
    <source>
        <dbReference type="Proteomes" id="UP000078046"/>
    </source>
</evidence>
<dbReference type="Proteomes" id="UP000078046">
    <property type="component" value="Unassembled WGS sequence"/>
</dbReference>
<name>A0A177ANM2_9BILA</name>
<dbReference type="AlphaFoldDB" id="A0A177ANM2"/>
<gene>
    <name evidence="1" type="ORF">A3Q56_08649</name>
</gene>
<evidence type="ECO:0000313" key="1">
    <source>
        <dbReference type="EMBL" id="OAF63646.1"/>
    </source>
</evidence>
<reference evidence="1 2" key="1">
    <citation type="submission" date="2016-04" db="EMBL/GenBank/DDBJ databases">
        <title>The genome of Intoshia linei affirms orthonectids as highly simplified spiralians.</title>
        <authorList>
            <person name="Mikhailov K.V."/>
            <person name="Slusarev G.S."/>
            <person name="Nikitin M.A."/>
            <person name="Logacheva M.D."/>
            <person name="Penin A."/>
            <person name="Aleoshin V."/>
            <person name="Panchin Y.V."/>
        </authorList>
    </citation>
    <scope>NUCLEOTIDE SEQUENCE [LARGE SCALE GENOMIC DNA]</scope>
    <source>
        <strain evidence="1">Intl2013</strain>
        <tissue evidence="1">Whole animal</tissue>
    </source>
</reference>
<sequence length="125" mass="14445">MLKIQKKLSAEIKKYLLETSDSIEFTEKRTVLQSHPLRYICHFYDVIGNEKLLDMCLKIIKKKNSQVPILIGMKGINSTMARCSVPQKFGKQYNFNAEEWIDSISGRVHCKHNGKSIYDTHIKGI</sequence>
<comment type="caution">
    <text evidence="1">The sequence shown here is derived from an EMBL/GenBank/DDBJ whole genome shotgun (WGS) entry which is preliminary data.</text>
</comment>
<protein>
    <submittedName>
        <fullName evidence="1">Uncharacterized protein</fullName>
    </submittedName>
</protein>
<keyword evidence="2" id="KW-1185">Reference proteome</keyword>
<feature type="non-terminal residue" evidence="1">
    <location>
        <position position="125"/>
    </location>
</feature>
<dbReference type="EMBL" id="LWCA01002911">
    <property type="protein sequence ID" value="OAF63646.1"/>
    <property type="molecule type" value="Genomic_DNA"/>
</dbReference>